<evidence type="ECO:0000256" key="1">
    <source>
        <dbReference type="ARBA" id="ARBA00022723"/>
    </source>
</evidence>
<feature type="signal peptide" evidence="3">
    <location>
        <begin position="1"/>
        <end position="21"/>
    </location>
</feature>
<evidence type="ECO:0000256" key="3">
    <source>
        <dbReference type="SAM" id="SignalP"/>
    </source>
</evidence>
<protein>
    <submittedName>
        <fullName evidence="4">Dihydrofolate reductase</fullName>
    </submittedName>
</protein>
<dbReference type="EMBL" id="DRLD01000120">
    <property type="protein sequence ID" value="HED09933.1"/>
    <property type="molecule type" value="Genomic_DNA"/>
</dbReference>
<dbReference type="GO" id="GO:0016787">
    <property type="term" value="F:hydrolase activity"/>
    <property type="evidence" value="ECO:0007669"/>
    <property type="project" value="UniProtKB-KW"/>
</dbReference>
<gene>
    <name evidence="4" type="ORF">ENJ10_04540</name>
</gene>
<keyword evidence="3" id="KW-0732">Signal</keyword>
<keyword evidence="2" id="KW-0378">Hydrolase</keyword>
<dbReference type="AlphaFoldDB" id="A0A7V1LL20"/>
<feature type="non-terminal residue" evidence="4">
    <location>
        <position position="412"/>
    </location>
</feature>
<dbReference type="PANTHER" id="PTHR23422:SF11">
    <property type="entry name" value="DIPEPTIDYL PEPTIDASE 3"/>
    <property type="match status" value="1"/>
</dbReference>
<dbReference type="PANTHER" id="PTHR23422">
    <property type="entry name" value="DIPEPTIDYL PEPTIDASE III-RELATED"/>
    <property type="match status" value="1"/>
</dbReference>
<accession>A0A7V1LL20</accession>
<dbReference type="InterPro" id="IPR039461">
    <property type="entry name" value="Peptidase_M49"/>
</dbReference>
<keyword evidence="1" id="KW-0479">Metal-binding</keyword>
<feature type="chain" id="PRO_5030908641" evidence="3">
    <location>
        <begin position="22"/>
        <end position="412"/>
    </location>
</feature>
<evidence type="ECO:0000313" key="4">
    <source>
        <dbReference type="EMBL" id="HED09933.1"/>
    </source>
</evidence>
<organism evidence="4">
    <name type="scientific">Caldithrix abyssi</name>
    <dbReference type="NCBI Taxonomy" id="187145"/>
    <lineage>
        <taxon>Bacteria</taxon>
        <taxon>Pseudomonadati</taxon>
        <taxon>Calditrichota</taxon>
        <taxon>Calditrichia</taxon>
        <taxon>Calditrichales</taxon>
        <taxon>Calditrichaceae</taxon>
        <taxon>Caldithrix</taxon>
    </lineage>
</organism>
<dbReference type="Gene3D" id="3.30.540.30">
    <property type="match status" value="2"/>
</dbReference>
<dbReference type="PROSITE" id="PS51257">
    <property type="entry name" value="PROKAR_LIPOPROTEIN"/>
    <property type="match status" value="1"/>
</dbReference>
<proteinExistence type="predicted"/>
<dbReference type="GO" id="GO:0046872">
    <property type="term" value="F:metal ion binding"/>
    <property type="evidence" value="ECO:0007669"/>
    <property type="project" value="UniProtKB-KW"/>
</dbReference>
<name>A0A7V1LL20_CALAY</name>
<comment type="caution">
    <text evidence="4">The sequence shown here is derived from an EMBL/GenBank/DDBJ whole genome shotgun (WGS) entry which is preliminary data.</text>
</comment>
<sequence>MRLFLLGLMSVALLLSCKEEASVSSAPADDFKYVSEQFADLRILRYQVPGFESLDLKTKKLLYYLSQAAISGRDIIYDQNYKYNLVIRRTLEAMVRNHLGSGNNENYAHFMTYVKRVWFSNGIHHHYSTIKFTPDITKKYFLQLLDAVPEEELPLKKGQTREEFSQWLLPLIFDENLDRKRVNLDAGVDHVAQSANHYYDGVTQAEVEAFYAGKIKKDDPQPISYGLNSRLVKENGVIREKVWKVGGLYGSALEKVVMWLEKARDVAQNEKQQRWLSLLIDYYKTGDLKTFDDFSIAWVEDTESDVDLIHGFIEVYGDALGYRGAYEAIVQLKDPVASKRIEAISSRAQWFEDNSPIMEAHKKAEVKGISANVISAVFEAGDAAPSTPIGVNLPNANWIRASHGSKSINLGN</sequence>
<reference evidence="4" key="1">
    <citation type="journal article" date="2020" name="mSystems">
        <title>Genome- and Community-Level Interaction Insights into Carbon Utilization and Element Cycling Functions of Hydrothermarchaeota in Hydrothermal Sediment.</title>
        <authorList>
            <person name="Zhou Z."/>
            <person name="Liu Y."/>
            <person name="Xu W."/>
            <person name="Pan J."/>
            <person name="Luo Z.H."/>
            <person name="Li M."/>
        </authorList>
    </citation>
    <scope>NUCLEOTIDE SEQUENCE [LARGE SCALE GENOMIC DNA]</scope>
    <source>
        <strain evidence="4">HyVt-456</strain>
    </source>
</reference>
<dbReference type="Pfam" id="PF03571">
    <property type="entry name" value="Peptidase_M49"/>
    <property type="match status" value="1"/>
</dbReference>
<evidence type="ECO:0000256" key="2">
    <source>
        <dbReference type="ARBA" id="ARBA00022801"/>
    </source>
</evidence>
<dbReference type="Proteomes" id="UP000886005">
    <property type="component" value="Unassembled WGS sequence"/>
</dbReference>